<accession>A0ABR4BMU4</accession>
<proteinExistence type="predicted"/>
<reference evidence="2 3" key="1">
    <citation type="submission" date="2024-09" db="EMBL/GenBank/DDBJ databases">
        <title>Rethinking Asexuality: The Enigmatic Case of Functional Sexual Genes in Lepraria (Stereocaulaceae).</title>
        <authorList>
            <person name="Doellman M."/>
            <person name="Sun Y."/>
            <person name="Barcenas-Pena A."/>
            <person name="Lumbsch H.T."/>
            <person name="Grewe F."/>
        </authorList>
    </citation>
    <scope>NUCLEOTIDE SEQUENCE [LARGE SCALE GENOMIC DNA]</scope>
    <source>
        <strain evidence="2 3">Grewe 0041</strain>
    </source>
</reference>
<protein>
    <submittedName>
        <fullName evidence="2">Uncharacterized protein</fullName>
    </submittedName>
</protein>
<comment type="caution">
    <text evidence="2">The sequence shown here is derived from an EMBL/GenBank/DDBJ whole genome shotgun (WGS) entry which is preliminary data.</text>
</comment>
<feature type="region of interest" description="Disordered" evidence="1">
    <location>
        <begin position="260"/>
        <end position="283"/>
    </location>
</feature>
<keyword evidence="3" id="KW-1185">Reference proteome</keyword>
<evidence type="ECO:0000256" key="1">
    <source>
        <dbReference type="SAM" id="MobiDB-lite"/>
    </source>
</evidence>
<evidence type="ECO:0000313" key="3">
    <source>
        <dbReference type="Proteomes" id="UP001590951"/>
    </source>
</evidence>
<feature type="compositionally biased region" description="Basic and acidic residues" evidence="1">
    <location>
        <begin position="129"/>
        <end position="138"/>
    </location>
</feature>
<gene>
    <name evidence="2" type="ORF">ABVK25_000402</name>
</gene>
<dbReference type="EMBL" id="JBHFEH010000001">
    <property type="protein sequence ID" value="KAL2059110.1"/>
    <property type="molecule type" value="Genomic_DNA"/>
</dbReference>
<evidence type="ECO:0000313" key="2">
    <source>
        <dbReference type="EMBL" id="KAL2059110.1"/>
    </source>
</evidence>
<feature type="compositionally biased region" description="Polar residues" evidence="1">
    <location>
        <begin position="232"/>
        <end position="242"/>
    </location>
</feature>
<sequence>MSFLSSIYILHVDYNRTSACVINLPQFGGRDHNTRRILHFHLANTSTFAIGSAFHHALSPFSSLPNMFQISPPSYTSSYSSRKPSPLAPRNPSACPRFSNYMASAWKPSNDKPLHPQKRVTQNSLLQRKPNEEQDRRRQIYLNKVRQTSDDKKWEARSEQILRADFLSRQKQWELEQARSAPEAPQTPEDEEMPEISDAIDELEFVDHILPQEDQELEAIFSSMEDERQQDDCQTYPMSNYGSDDEEYDKLFMEVILGQEGAENNTAGGGMTNPEDDRGMDMS</sequence>
<feature type="region of interest" description="Disordered" evidence="1">
    <location>
        <begin position="106"/>
        <end position="139"/>
    </location>
</feature>
<name>A0ABR4BMU4_9LECA</name>
<feature type="region of interest" description="Disordered" evidence="1">
    <location>
        <begin position="225"/>
        <end position="244"/>
    </location>
</feature>
<organism evidence="2 3">
    <name type="scientific">Lepraria finkii</name>
    <dbReference type="NCBI Taxonomy" id="1340010"/>
    <lineage>
        <taxon>Eukaryota</taxon>
        <taxon>Fungi</taxon>
        <taxon>Dikarya</taxon>
        <taxon>Ascomycota</taxon>
        <taxon>Pezizomycotina</taxon>
        <taxon>Lecanoromycetes</taxon>
        <taxon>OSLEUM clade</taxon>
        <taxon>Lecanoromycetidae</taxon>
        <taxon>Lecanorales</taxon>
        <taxon>Lecanorineae</taxon>
        <taxon>Stereocaulaceae</taxon>
        <taxon>Lepraria</taxon>
    </lineage>
</organism>
<dbReference type="Proteomes" id="UP001590951">
    <property type="component" value="Unassembled WGS sequence"/>
</dbReference>